<dbReference type="OrthoDB" id="5393649at2"/>
<feature type="compositionally biased region" description="Basic and acidic residues" evidence="1">
    <location>
        <begin position="212"/>
        <end position="231"/>
    </location>
</feature>
<dbReference type="KEGG" id="hyl:LPB072_15890"/>
<evidence type="ECO:0000256" key="1">
    <source>
        <dbReference type="SAM" id="MobiDB-lite"/>
    </source>
</evidence>
<reference evidence="4 5" key="1">
    <citation type="submission" date="2016-02" db="EMBL/GenBank/DDBJ databases">
        <title>Draft genome sequence of Hydrogenophaga sp. LPB0072.</title>
        <authorList>
            <person name="Shin S.-K."/>
            <person name="Yi H."/>
        </authorList>
    </citation>
    <scope>NUCLEOTIDE SEQUENCE [LARGE SCALE GENOMIC DNA]</scope>
    <source>
        <strain evidence="4 5">LPB0072</strain>
    </source>
</reference>
<evidence type="ECO:0000313" key="6">
    <source>
        <dbReference type="Proteomes" id="UP000185680"/>
    </source>
</evidence>
<reference evidence="3 6" key="2">
    <citation type="submission" date="2016-10" db="EMBL/GenBank/DDBJ databases">
        <title>Hydorgenophaga sp. LPB0072 isolated from gastropod.</title>
        <authorList>
            <person name="Kim E."/>
            <person name="Yi H."/>
        </authorList>
    </citation>
    <scope>NUCLEOTIDE SEQUENCE [LARGE SCALE GENOMIC DNA]</scope>
    <source>
        <strain evidence="3 6">LPB0072</strain>
    </source>
</reference>
<feature type="signal peptide" evidence="2">
    <location>
        <begin position="1"/>
        <end position="30"/>
    </location>
</feature>
<feature type="compositionally biased region" description="Basic and acidic residues" evidence="1">
    <location>
        <begin position="158"/>
        <end position="174"/>
    </location>
</feature>
<sequence>MSSIRTSFTRRFALGALTSAALLASVPAMAEGQMVDVRIINRENGRILPVYSFKGDLWVAGEPGARYAVQLHNETRGRVLNVVSVDGVNVVSGETAALDQTGYVLDSLQRYDVAGWRKSSKEIAAFEFTRAPKSYAARTDRPDDVGVIGVAVFSEKQPSWREREDSRQSGRDAYGKSAPETRSSALPKSGAASKSFRFENNGPVEQELGTAHGDRERDRVGQTEFERRSRRPDEIIRIRYDSYDNLVEMGVIPVYRGRSRDPSPFPAQRPRWVPDPR</sequence>
<gene>
    <name evidence="3" type="ORF">LPB072_15890</name>
    <name evidence="4" type="ORF">LPB72_09440</name>
</gene>
<proteinExistence type="predicted"/>
<evidence type="ECO:0000313" key="3">
    <source>
        <dbReference type="EMBL" id="AOW14100.1"/>
    </source>
</evidence>
<evidence type="ECO:0000256" key="2">
    <source>
        <dbReference type="SAM" id="SignalP"/>
    </source>
</evidence>
<evidence type="ECO:0000313" key="5">
    <source>
        <dbReference type="Proteomes" id="UP000185657"/>
    </source>
</evidence>
<name>A0A167I5M9_9BURK</name>
<dbReference type="AlphaFoldDB" id="A0A167I5M9"/>
<keyword evidence="5" id="KW-1185">Reference proteome</keyword>
<dbReference type="EMBL" id="LVWD01000011">
    <property type="protein sequence ID" value="OAD42179.1"/>
    <property type="molecule type" value="Genomic_DNA"/>
</dbReference>
<feature type="chain" id="PRO_5043758305" evidence="2">
    <location>
        <begin position="31"/>
        <end position="277"/>
    </location>
</feature>
<protein>
    <submittedName>
        <fullName evidence="3">Uncharacterized protein</fullName>
    </submittedName>
</protein>
<organism evidence="3 6">
    <name type="scientific">Hydrogenophaga crassostreae</name>
    <dbReference type="NCBI Taxonomy" id="1763535"/>
    <lineage>
        <taxon>Bacteria</taxon>
        <taxon>Pseudomonadati</taxon>
        <taxon>Pseudomonadota</taxon>
        <taxon>Betaproteobacteria</taxon>
        <taxon>Burkholderiales</taxon>
        <taxon>Comamonadaceae</taxon>
        <taxon>Hydrogenophaga</taxon>
    </lineage>
</organism>
<feature type="region of interest" description="Disordered" evidence="1">
    <location>
        <begin position="158"/>
        <end position="231"/>
    </location>
</feature>
<evidence type="ECO:0000313" key="4">
    <source>
        <dbReference type="EMBL" id="OAD42179.1"/>
    </source>
</evidence>
<keyword evidence="2" id="KW-0732">Signal</keyword>
<dbReference type="EMBL" id="CP017476">
    <property type="protein sequence ID" value="AOW14100.1"/>
    <property type="molecule type" value="Genomic_DNA"/>
</dbReference>
<dbReference type="RefSeq" id="WP_066089358.1">
    <property type="nucleotide sequence ID" value="NZ_CP017476.1"/>
</dbReference>
<dbReference type="Proteomes" id="UP000185657">
    <property type="component" value="Unassembled WGS sequence"/>
</dbReference>
<dbReference type="Proteomes" id="UP000185680">
    <property type="component" value="Chromosome"/>
</dbReference>
<accession>A0A167I5M9</accession>
<feature type="region of interest" description="Disordered" evidence="1">
    <location>
        <begin position="256"/>
        <end position="277"/>
    </location>
</feature>